<feature type="compositionally biased region" description="Basic residues" evidence="1">
    <location>
        <begin position="239"/>
        <end position="263"/>
    </location>
</feature>
<feature type="compositionally biased region" description="Basic residues" evidence="1">
    <location>
        <begin position="447"/>
        <end position="456"/>
    </location>
</feature>
<feature type="non-terminal residue" evidence="2">
    <location>
        <position position="534"/>
    </location>
</feature>
<feature type="compositionally biased region" description="Basic residues" evidence="1">
    <location>
        <begin position="223"/>
        <end position="232"/>
    </location>
</feature>
<feature type="compositionally biased region" description="Low complexity" evidence="1">
    <location>
        <begin position="385"/>
        <end position="399"/>
    </location>
</feature>
<sequence length="534" mass="58091">EGDPTPPGPVLVRPSSGRRGGSGRRLRQRPRPRAAGRRGARQRHRVPRLHGRQRRPAEHRRRPRRVLRAAAVGRHRLHADPRGVHPHRRVARRPARPAPRVRVGHRGVRRDVAAVRDGADRRRARRRPCPPGRGGGAAHTRLARGHPGELPCRRPGARDRHVGGHRRHRPGAGSPAGRAARRGQLAPGVPRQPAGRSPRPRPHGPVRPREPRPAGRARDRPGRGRPRRRRPRRADGRPRRGRRRRGWGGAGHARRRGGGRRGAGRGGVRVVGATGHRSDGAAVAVGVADLHRRQPADARGLRRPQRAVLLPRPPAADLAGLPAHPGGGSGAAVERAPAAAVLAGRGARDPDRAPAAAPGRPARRRGRCRVARVRVRGRLLRPRRAAGGAAVRARAVPARRAADDDRAGRGAGPAERHSQRRQQRREPRRWAAGGRGAAHPRGLGRAGLRRRRRAHRGLPDGDARLHRAARRRRAQRAGPAASARRLRPGRRAALPTCARSPRRAGWSGHGGTARCGGRGVRSRGSGFCWYTVRM</sequence>
<feature type="non-terminal residue" evidence="2">
    <location>
        <position position="1"/>
    </location>
</feature>
<feature type="compositionally biased region" description="Basic residues" evidence="1">
    <location>
        <begin position="21"/>
        <end position="77"/>
    </location>
</feature>
<feature type="compositionally biased region" description="Basic and acidic residues" evidence="1">
    <location>
        <begin position="207"/>
        <end position="222"/>
    </location>
</feature>
<evidence type="ECO:0000256" key="1">
    <source>
        <dbReference type="SAM" id="MobiDB-lite"/>
    </source>
</evidence>
<protein>
    <submittedName>
        <fullName evidence="2">Uncharacterized MFS-type transporter</fullName>
    </submittedName>
</protein>
<feature type="region of interest" description="Disordered" evidence="1">
    <location>
        <begin position="115"/>
        <end position="275"/>
    </location>
</feature>
<reference evidence="2" key="1">
    <citation type="submission" date="2020-02" db="EMBL/GenBank/DDBJ databases">
        <authorList>
            <person name="Meier V. D."/>
        </authorList>
    </citation>
    <scope>NUCLEOTIDE SEQUENCE</scope>
    <source>
        <strain evidence="2">AVDCRST_MAG54</strain>
    </source>
</reference>
<dbReference type="AlphaFoldDB" id="A0A6J4HMH7"/>
<evidence type="ECO:0000313" key="2">
    <source>
        <dbReference type="EMBL" id="CAA9228457.1"/>
    </source>
</evidence>
<feature type="compositionally biased region" description="Gly residues" evidence="1">
    <location>
        <begin position="507"/>
        <end position="518"/>
    </location>
</feature>
<name>A0A6J4HMH7_9PSEU</name>
<feature type="compositionally biased region" description="Basic residues" evidence="1">
    <location>
        <begin position="466"/>
        <end position="475"/>
    </location>
</feature>
<feature type="region of interest" description="Disordered" evidence="1">
    <location>
        <begin position="342"/>
        <end position="369"/>
    </location>
</feature>
<dbReference type="EMBL" id="CADCTH010000125">
    <property type="protein sequence ID" value="CAA9228457.1"/>
    <property type="molecule type" value="Genomic_DNA"/>
</dbReference>
<feature type="region of interest" description="Disordered" evidence="1">
    <location>
        <begin position="1"/>
        <end position="103"/>
    </location>
</feature>
<feature type="compositionally biased region" description="Basic residues" evidence="1">
    <location>
        <begin position="84"/>
        <end position="95"/>
    </location>
</feature>
<accession>A0A6J4HMH7</accession>
<gene>
    <name evidence="2" type="ORF">AVDCRST_MAG54-903</name>
</gene>
<feature type="region of interest" description="Disordered" evidence="1">
    <location>
        <begin position="383"/>
        <end position="518"/>
    </location>
</feature>
<proteinExistence type="predicted"/>
<organism evidence="2">
    <name type="scientific">uncultured Actinomycetospora sp</name>
    <dbReference type="NCBI Taxonomy" id="1135996"/>
    <lineage>
        <taxon>Bacteria</taxon>
        <taxon>Bacillati</taxon>
        <taxon>Actinomycetota</taxon>
        <taxon>Actinomycetes</taxon>
        <taxon>Pseudonocardiales</taxon>
        <taxon>Pseudonocardiaceae</taxon>
        <taxon>Actinomycetospora</taxon>
        <taxon>environmental samples</taxon>
    </lineage>
</organism>